<name>A0A074XE79_9PEZI</name>
<evidence type="ECO:0000313" key="3">
    <source>
        <dbReference type="Proteomes" id="UP000027730"/>
    </source>
</evidence>
<dbReference type="GeneID" id="25416941"/>
<feature type="compositionally biased region" description="Polar residues" evidence="1">
    <location>
        <begin position="191"/>
        <end position="215"/>
    </location>
</feature>
<feature type="region of interest" description="Disordered" evidence="1">
    <location>
        <begin position="476"/>
        <end position="495"/>
    </location>
</feature>
<dbReference type="Proteomes" id="UP000027730">
    <property type="component" value="Unassembled WGS sequence"/>
</dbReference>
<proteinExistence type="predicted"/>
<protein>
    <submittedName>
        <fullName evidence="2">Uncharacterized protein</fullName>
    </submittedName>
</protein>
<organism evidence="2 3">
    <name type="scientific">Aureobasidium namibiae CBS 147.97</name>
    <dbReference type="NCBI Taxonomy" id="1043004"/>
    <lineage>
        <taxon>Eukaryota</taxon>
        <taxon>Fungi</taxon>
        <taxon>Dikarya</taxon>
        <taxon>Ascomycota</taxon>
        <taxon>Pezizomycotina</taxon>
        <taxon>Dothideomycetes</taxon>
        <taxon>Dothideomycetidae</taxon>
        <taxon>Dothideales</taxon>
        <taxon>Saccotheciaceae</taxon>
        <taxon>Aureobasidium</taxon>
    </lineage>
</organism>
<keyword evidence="3" id="KW-1185">Reference proteome</keyword>
<dbReference type="RefSeq" id="XP_013427263.1">
    <property type="nucleotide sequence ID" value="XM_013571809.1"/>
</dbReference>
<accession>A0A074XE79</accession>
<evidence type="ECO:0000313" key="2">
    <source>
        <dbReference type="EMBL" id="KEQ72926.1"/>
    </source>
</evidence>
<feature type="region of interest" description="Disordered" evidence="1">
    <location>
        <begin position="1"/>
        <end position="215"/>
    </location>
</feature>
<feature type="region of interest" description="Disordered" evidence="1">
    <location>
        <begin position="421"/>
        <end position="445"/>
    </location>
</feature>
<feature type="compositionally biased region" description="Polar residues" evidence="1">
    <location>
        <begin position="164"/>
        <end position="179"/>
    </location>
</feature>
<feature type="compositionally biased region" description="Basic and acidic residues" evidence="1">
    <location>
        <begin position="482"/>
        <end position="492"/>
    </location>
</feature>
<dbReference type="AlphaFoldDB" id="A0A074XE79"/>
<gene>
    <name evidence="2" type="ORF">M436DRAFT_82198</name>
</gene>
<evidence type="ECO:0000256" key="1">
    <source>
        <dbReference type="SAM" id="MobiDB-lite"/>
    </source>
</evidence>
<feature type="compositionally biased region" description="Polar residues" evidence="1">
    <location>
        <begin position="23"/>
        <end position="45"/>
    </location>
</feature>
<reference evidence="2 3" key="1">
    <citation type="journal article" date="2014" name="BMC Genomics">
        <title>Genome sequencing of four Aureobasidium pullulans varieties: biotechnological potential, stress tolerance, and description of new species.</title>
        <authorList>
            <person name="Gostin Ar C."/>
            <person name="Ohm R.A."/>
            <person name="Kogej T."/>
            <person name="Sonjak S."/>
            <person name="Turk M."/>
            <person name="Zajc J."/>
            <person name="Zalar P."/>
            <person name="Grube M."/>
            <person name="Sun H."/>
            <person name="Han J."/>
            <person name="Sharma A."/>
            <person name="Chiniquy J."/>
            <person name="Ngan C.Y."/>
            <person name="Lipzen A."/>
            <person name="Barry K."/>
            <person name="Grigoriev I.V."/>
            <person name="Gunde-Cimerman N."/>
        </authorList>
    </citation>
    <scope>NUCLEOTIDE SEQUENCE [LARGE SCALE GENOMIC DNA]</scope>
    <source>
        <strain evidence="2 3">CBS 147.97</strain>
    </source>
</reference>
<sequence length="541" mass="58928">MLYISSDAKAAPASPRQDLAGKISTTTTQRNAPKATPASSRQSLVARSPPTAIPEPSSGKPVKNKIQPETGSARQALDPGHSSTKKDKLQTRARLPSQLKSSPPGSQPMKSPIDKFSAGRSLVTTPTGPPAKSKRKSGELLTPPGANAKSTSESLHKRRRSGQVPLTSVTDTGSPTTKGSAKKAAVKRATNIPTPINQTSSNASPVSGSANTSTDLAAARAGKAIEANQDQDNAKALETKRMSLIARCRELAIQEQQDLDQRGTQLEEAENLVKTHGFFQENYIQAWEDMAALRAEGGQIITCTHSVMQEIVYNFVKLKELQEYKSVLVHLTKLAAPGSIKAEIAENKECMDSVEPTLFKLRRRVNVFNSNMTKAFRDPVWGAEYRDNFDRAIQAHPYTMQHFDTGFLLGREFIPQWDASKVTNPGLSDDEVEDPEPQSVEPVEDTEAHMDEGLGAEVAAEAETIDDLEVDVAAEQDPSQKIPEEGPDHEARGNVGRNFEPKRLVERLVQGDIDLAGRTAMWSIMVVSTSRFMRNFSCASY</sequence>
<dbReference type="HOGENOM" id="CLU_503416_0_0_1"/>
<dbReference type="EMBL" id="KL584710">
    <property type="protein sequence ID" value="KEQ72926.1"/>
    <property type="molecule type" value="Genomic_DNA"/>
</dbReference>